<dbReference type="EMBL" id="KV932705">
    <property type="protein sequence ID" value="PIO31693.1"/>
    <property type="molecule type" value="Genomic_DNA"/>
</dbReference>
<gene>
    <name evidence="2" type="ORF">AB205_0122060</name>
</gene>
<evidence type="ECO:0000256" key="1">
    <source>
        <dbReference type="SAM" id="MobiDB-lite"/>
    </source>
</evidence>
<feature type="non-terminal residue" evidence="2">
    <location>
        <position position="170"/>
    </location>
</feature>
<organism evidence="2">
    <name type="scientific">Aquarana catesbeiana</name>
    <name type="common">American bullfrog</name>
    <name type="synonym">Rana catesbeiana</name>
    <dbReference type="NCBI Taxonomy" id="8400"/>
    <lineage>
        <taxon>Eukaryota</taxon>
        <taxon>Metazoa</taxon>
        <taxon>Chordata</taxon>
        <taxon>Craniata</taxon>
        <taxon>Vertebrata</taxon>
        <taxon>Euteleostomi</taxon>
        <taxon>Amphibia</taxon>
        <taxon>Batrachia</taxon>
        <taxon>Anura</taxon>
        <taxon>Neobatrachia</taxon>
        <taxon>Ranoidea</taxon>
        <taxon>Ranidae</taxon>
        <taxon>Aquarana</taxon>
    </lineage>
</organism>
<protein>
    <submittedName>
        <fullName evidence="2">Uncharacterized protein</fullName>
    </submittedName>
</protein>
<dbReference type="AlphaFoldDB" id="A0A2G9RWV3"/>
<reference evidence="2" key="1">
    <citation type="submission" date="2017-08" db="EMBL/GenBank/DDBJ databases">
        <title>Assembly of the North American Bullfrog Genome.</title>
        <authorList>
            <person name="Warren R.L."/>
            <person name="Vandervalk B.P."/>
            <person name="Kucuk E."/>
            <person name="Birol I."/>
            <person name="Helbing C."/>
            <person name="Pandoh P."/>
            <person name="Behsaz B."/>
            <person name="Mohamadi H."/>
            <person name="Chu J."/>
            <person name="Jackman S."/>
            <person name="Hammond S.A."/>
            <person name="Veldhoen N."/>
            <person name="Kirk H."/>
            <person name="Zhao Y."/>
            <person name="Coope R."/>
            <person name="Pleasance S."/>
            <person name="Moore R."/>
            <person name="Holt R."/>
        </authorList>
    </citation>
    <scope>NUCLEOTIDE SEQUENCE</scope>
    <source>
        <strain evidence="2">Bruno</strain>
        <tissue evidence="2">Liver</tissue>
    </source>
</reference>
<accession>A0A2G9RWV3</accession>
<name>A0A2G9RWV3_AQUCT</name>
<proteinExistence type="predicted"/>
<evidence type="ECO:0000313" key="2">
    <source>
        <dbReference type="EMBL" id="PIO31693.1"/>
    </source>
</evidence>
<feature type="compositionally biased region" description="Basic and acidic residues" evidence="1">
    <location>
        <begin position="25"/>
        <end position="41"/>
    </location>
</feature>
<feature type="compositionally biased region" description="Basic and acidic residues" evidence="1">
    <location>
        <begin position="66"/>
        <end position="83"/>
    </location>
</feature>
<sequence>MSQEPGKADVEEEPIAKPDYASQAIDDKSGVIWDHPIESTEVKTPQPPEVLIKVADEGEVSAPVSEKNEDTVTTHSSEHHEILETPGNTQIELSPAREHMEVPKVVESFVTSRGDSYTVLSPSKKQKSTSTVIDQPVTENVFFTEAVIEESPININLMLVPEKLITKLKN</sequence>
<feature type="region of interest" description="Disordered" evidence="1">
    <location>
        <begin position="1"/>
        <end position="88"/>
    </location>
</feature>